<comment type="caution">
    <text evidence="2">The sequence shown here is derived from an EMBL/GenBank/DDBJ whole genome shotgun (WGS) entry which is preliminary data.</text>
</comment>
<dbReference type="Pfam" id="PF06532">
    <property type="entry name" value="NrsF"/>
    <property type="match status" value="1"/>
</dbReference>
<feature type="transmembrane region" description="Helical" evidence="1">
    <location>
        <begin position="136"/>
        <end position="154"/>
    </location>
</feature>
<accession>N1MV96</accession>
<keyword evidence="1" id="KW-0812">Transmembrane</keyword>
<sequence>MRHGLALAAVATVLTIAAIALWQGLWSGPADGQAAIFFVANGLIALVGLASARTVVRMAAPRVGVRQDGLRWLLAALAILPVTALLLMTLEGMVGRHDDVTDGLNCFIAGTLSGVGVAAALIVWLRRGAPVAPNLAAFYTGIAAGALGSFAHGLSCPFDTIGHLGIWHVAPVAVSAVLGRVAVPALIRW</sequence>
<proteinExistence type="predicted"/>
<keyword evidence="1" id="KW-1133">Transmembrane helix</keyword>
<keyword evidence="3" id="KW-1185">Reference proteome</keyword>
<dbReference type="AlphaFoldDB" id="N1MV96"/>
<dbReference type="InterPro" id="IPR009495">
    <property type="entry name" value="NrsF"/>
</dbReference>
<evidence type="ECO:0000256" key="1">
    <source>
        <dbReference type="SAM" id="Phobius"/>
    </source>
</evidence>
<reference evidence="2 3" key="1">
    <citation type="submission" date="2013-03" db="EMBL/GenBank/DDBJ databases">
        <authorList>
            <person name="Le V."/>
        </authorList>
    </citation>
    <scope>NUCLEOTIDE SEQUENCE [LARGE SCALE GENOMIC DNA]</scope>
    <source>
        <strain evidence="2 3">BiD32</strain>
    </source>
</reference>
<evidence type="ECO:0000313" key="3">
    <source>
        <dbReference type="Proteomes" id="UP000013201"/>
    </source>
</evidence>
<dbReference type="Proteomes" id="UP000013201">
    <property type="component" value="Unassembled WGS sequence"/>
</dbReference>
<feature type="transmembrane region" description="Helical" evidence="1">
    <location>
        <begin position="72"/>
        <end position="90"/>
    </location>
</feature>
<reference evidence="3" key="2">
    <citation type="submission" date="2013-04" db="EMBL/GenBank/DDBJ databases">
        <title>Bisphenol A degrading Sphingobium sp. strain BiD32.</title>
        <authorList>
            <person name="Nielsen J.L."/>
            <person name="Zhou N.A."/>
            <person name="Kjeldal H."/>
        </authorList>
    </citation>
    <scope>NUCLEOTIDE SEQUENCE [LARGE SCALE GENOMIC DNA]</scope>
    <source>
        <strain evidence="3">BiD32</strain>
    </source>
</reference>
<evidence type="ECO:0008006" key="4">
    <source>
        <dbReference type="Google" id="ProtNLM"/>
    </source>
</evidence>
<keyword evidence="1" id="KW-0472">Membrane</keyword>
<protein>
    <recommendedName>
        <fullName evidence="4">RNA polymerase subunit sigma</fullName>
    </recommendedName>
</protein>
<gene>
    <name evidence="2" type="ORF">EBBID32_35940</name>
</gene>
<feature type="transmembrane region" description="Helical" evidence="1">
    <location>
        <begin position="34"/>
        <end position="52"/>
    </location>
</feature>
<organism evidence="2 3">
    <name type="scientific">Sphingobium indicum BiD32</name>
    <dbReference type="NCBI Taxonomy" id="1301087"/>
    <lineage>
        <taxon>Bacteria</taxon>
        <taxon>Pseudomonadati</taxon>
        <taxon>Pseudomonadota</taxon>
        <taxon>Alphaproteobacteria</taxon>
        <taxon>Sphingomonadales</taxon>
        <taxon>Sphingomonadaceae</taxon>
        <taxon>Sphingobium</taxon>
    </lineage>
</organism>
<feature type="transmembrane region" description="Helical" evidence="1">
    <location>
        <begin position="102"/>
        <end position="124"/>
    </location>
</feature>
<evidence type="ECO:0000313" key="2">
    <source>
        <dbReference type="EMBL" id="CCW19228.1"/>
    </source>
</evidence>
<dbReference type="EMBL" id="CAVK010000183">
    <property type="protein sequence ID" value="CCW19228.1"/>
    <property type="molecule type" value="Genomic_DNA"/>
</dbReference>
<name>N1MV96_9SPHN</name>
<feature type="transmembrane region" description="Helical" evidence="1">
    <location>
        <begin position="166"/>
        <end position="187"/>
    </location>
</feature>